<evidence type="ECO:0000313" key="3">
    <source>
        <dbReference type="Proteomes" id="UP000567179"/>
    </source>
</evidence>
<dbReference type="EMBL" id="JAACJJ010000028">
    <property type="protein sequence ID" value="KAF5321282.1"/>
    <property type="molecule type" value="Genomic_DNA"/>
</dbReference>
<gene>
    <name evidence="2" type="ORF">D9619_001314</name>
</gene>
<keyword evidence="3" id="KW-1185">Reference proteome</keyword>
<name>A0A8H5F2L8_9AGAR</name>
<dbReference type="Proteomes" id="UP000567179">
    <property type="component" value="Unassembled WGS sequence"/>
</dbReference>
<proteinExistence type="predicted"/>
<organism evidence="2 3">
    <name type="scientific">Psilocybe cf. subviscida</name>
    <dbReference type="NCBI Taxonomy" id="2480587"/>
    <lineage>
        <taxon>Eukaryota</taxon>
        <taxon>Fungi</taxon>
        <taxon>Dikarya</taxon>
        <taxon>Basidiomycota</taxon>
        <taxon>Agaricomycotina</taxon>
        <taxon>Agaricomycetes</taxon>
        <taxon>Agaricomycetidae</taxon>
        <taxon>Agaricales</taxon>
        <taxon>Agaricineae</taxon>
        <taxon>Strophariaceae</taxon>
        <taxon>Psilocybe</taxon>
    </lineage>
</organism>
<evidence type="ECO:0000313" key="2">
    <source>
        <dbReference type="EMBL" id="KAF5321282.1"/>
    </source>
</evidence>
<sequence length="285" mass="32072">MAYKLHLFLKAIARWTSRVTRLGIGGQYWANLMAQFTDIEWDLSNLRTLELLGQQAGYVGLIDDDTNDLSSVAERITLFRAAKNTTTLVANQEITPYIAALNFLPWYTLTNVVLQERLSSPFELWRLLVMGCPNLVSASLSWLGRAHFVPPPTTVLVDTLKHLKLEIRPDGWNELPHFFSLFVFQSLTHLEVFVIEADMPVDDAEIYQPVGDIASFPSLTVFRIDSGFPVPCVIDLLGSMPQVGTFIMNFDRLQQALRRDGPQPVEHRASLGGMLNSETWPRGPA</sequence>
<evidence type="ECO:0000256" key="1">
    <source>
        <dbReference type="SAM" id="MobiDB-lite"/>
    </source>
</evidence>
<protein>
    <submittedName>
        <fullName evidence="2">Uncharacterized protein</fullName>
    </submittedName>
</protein>
<dbReference type="OrthoDB" id="2925107at2759"/>
<feature type="region of interest" description="Disordered" evidence="1">
    <location>
        <begin position="261"/>
        <end position="285"/>
    </location>
</feature>
<comment type="caution">
    <text evidence="2">The sequence shown here is derived from an EMBL/GenBank/DDBJ whole genome shotgun (WGS) entry which is preliminary data.</text>
</comment>
<accession>A0A8H5F2L8</accession>
<reference evidence="2 3" key="1">
    <citation type="journal article" date="2020" name="ISME J.">
        <title>Uncovering the hidden diversity of litter-decomposition mechanisms in mushroom-forming fungi.</title>
        <authorList>
            <person name="Floudas D."/>
            <person name="Bentzer J."/>
            <person name="Ahren D."/>
            <person name="Johansson T."/>
            <person name="Persson P."/>
            <person name="Tunlid A."/>
        </authorList>
    </citation>
    <scope>NUCLEOTIDE SEQUENCE [LARGE SCALE GENOMIC DNA]</scope>
    <source>
        <strain evidence="2 3">CBS 101986</strain>
    </source>
</reference>
<dbReference type="AlphaFoldDB" id="A0A8H5F2L8"/>